<name>A0ABR4HHL9_9EURO</name>
<sequence length="86" mass="9932">MLITDSDNRSYTVKDMVDLSIRYGTKRRTYSTQVYIAESESKHVADHHDILLEKSWRTILVPNFLNESRTFSAAPTQLQKGKGKGW</sequence>
<protein>
    <submittedName>
        <fullName evidence="1">Uncharacterized protein</fullName>
    </submittedName>
</protein>
<reference evidence="1 2" key="1">
    <citation type="submission" date="2024-07" db="EMBL/GenBank/DDBJ databases">
        <title>Section-level genome sequencing and comparative genomics of Aspergillus sections Usti and Cavernicolus.</title>
        <authorList>
            <consortium name="Lawrence Berkeley National Laboratory"/>
            <person name="Nybo J.L."/>
            <person name="Vesth T.C."/>
            <person name="Theobald S."/>
            <person name="Frisvad J.C."/>
            <person name="Larsen T.O."/>
            <person name="Kjaerboelling I."/>
            <person name="Rothschild-Mancinelli K."/>
            <person name="Lyhne E.K."/>
            <person name="Kogle M.E."/>
            <person name="Barry K."/>
            <person name="Clum A."/>
            <person name="Na H."/>
            <person name="Ledsgaard L."/>
            <person name="Lin J."/>
            <person name="Lipzen A."/>
            <person name="Kuo A."/>
            <person name="Riley R."/>
            <person name="Mondo S."/>
            <person name="LaButti K."/>
            <person name="Haridas S."/>
            <person name="Pangalinan J."/>
            <person name="Salamov A.A."/>
            <person name="Simmons B.A."/>
            <person name="Magnuson J.K."/>
            <person name="Chen J."/>
            <person name="Drula E."/>
            <person name="Henrissat B."/>
            <person name="Wiebenga A."/>
            <person name="Lubbers R.J."/>
            <person name="Gomes A.C."/>
            <person name="Makela M.R."/>
            <person name="Stajich J."/>
            <person name="Grigoriev I.V."/>
            <person name="Mortensen U.H."/>
            <person name="De vries R.P."/>
            <person name="Baker S.E."/>
            <person name="Andersen M.R."/>
        </authorList>
    </citation>
    <scope>NUCLEOTIDE SEQUENCE [LARGE SCALE GENOMIC DNA]</scope>
    <source>
        <strain evidence="1 2">CBS 600.67</strain>
    </source>
</reference>
<dbReference type="Proteomes" id="UP001610335">
    <property type="component" value="Unassembled WGS sequence"/>
</dbReference>
<accession>A0ABR4HHL9</accession>
<evidence type="ECO:0000313" key="2">
    <source>
        <dbReference type="Proteomes" id="UP001610335"/>
    </source>
</evidence>
<organism evidence="1 2">
    <name type="scientific">Aspergillus cavernicola</name>
    <dbReference type="NCBI Taxonomy" id="176166"/>
    <lineage>
        <taxon>Eukaryota</taxon>
        <taxon>Fungi</taxon>
        <taxon>Dikarya</taxon>
        <taxon>Ascomycota</taxon>
        <taxon>Pezizomycotina</taxon>
        <taxon>Eurotiomycetes</taxon>
        <taxon>Eurotiomycetidae</taxon>
        <taxon>Eurotiales</taxon>
        <taxon>Aspergillaceae</taxon>
        <taxon>Aspergillus</taxon>
        <taxon>Aspergillus subgen. Nidulantes</taxon>
    </lineage>
</organism>
<proteinExistence type="predicted"/>
<gene>
    <name evidence="1" type="ORF">BDW59DRAFT_154091</name>
</gene>
<comment type="caution">
    <text evidence="1">The sequence shown here is derived from an EMBL/GenBank/DDBJ whole genome shotgun (WGS) entry which is preliminary data.</text>
</comment>
<dbReference type="EMBL" id="JBFXLS010000118">
    <property type="protein sequence ID" value="KAL2814901.1"/>
    <property type="molecule type" value="Genomic_DNA"/>
</dbReference>
<evidence type="ECO:0000313" key="1">
    <source>
        <dbReference type="EMBL" id="KAL2814901.1"/>
    </source>
</evidence>
<keyword evidence="2" id="KW-1185">Reference proteome</keyword>